<evidence type="ECO:0000256" key="1">
    <source>
        <dbReference type="SAM" id="MobiDB-lite"/>
    </source>
</evidence>
<feature type="region of interest" description="Disordered" evidence="1">
    <location>
        <begin position="217"/>
        <end position="240"/>
    </location>
</feature>
<proteinExistence type="predicted"/>
<feature type="compositionally biased region" description="Polar residues" evidence="1">
    <location>
        <begin position="162"/>
        <end position="171"/>
    </location>
</feature>
<accession>A0A8H7XS11</accession>
<name>A0A8H7XS11_PSICU</name>
<reference evidence="2" key="1">
    <citation type="submission" date="2021-02" db="EMBL/GenBank/DDBJ databases">
        <title>Psilocybe cubensis genome.</title>
        <authorList>
            <person name="Mckernan K.J."/>
            <person name="Crawford S."/>
            <person name="Trippe A."/>
            <person name="Kane L.T."/>
            <person name="Mclaughlin S."/>
        </authorList>
    </citation>
    <scope>NUCLEOTIDE SEQUENCE [LARGE SCALE GENOMIC DNA]</scope>
    <source>
        <strain evidence="2">MGC-MH-2018</strain>
    </source>
</reference>
<feature type="region of interest" description="Disordered" evidence="1">
    <location>
        <begin position="125"/>
        <end position="176"/>
    </location>
</feature>
<evidence type="ECO:0000313" key="2">
    <source>
        <dbReference type="EMBL" id="KAG5164625.1"/>
    </source>
</evidence>
<feature type="compositionally biased region" description="Pro residues" evidence="1">
    <location>
        <begin position="135"/>
        <end position="148"/>
    </location>
</feature>
<dbReference type="AlphaFoldDB" id="A0A8H7XS11"/>
<comment type="caution">
    <text evidence="2">The sequence shown here is derived from an EMBL/GenBank/DDBJ whole genome shotgun (WGS) entry which is preliminary data.</text>
</comment>
<feature type="compositionally biased region" description="Basic residues" evidence="1">
    <location>
        <begin position="261"/>
        <end position="270"/>
    </location>
</feature>
<feature type="region of interest" description="Disordered" evidence="1">
    <location>
        <begin position="257"/>
        <end position="286"/>
    </location>
</feature>
<sequence length="354" mass="38531">MSTVLRIELNPSAAHLRDELSLAFGLALGDKKRPAPIFSQAHKVPRIARELADAVHQLEPTWVAEHVMVDQDATDLCFELRTAYFNLQKALRITQPSLPEMPQSREFEVVFGLCKTIQQLRCGATSESQAGEPNVPSPPVTTPAPVATPVPTTSTGNAIPPSESSDSASNTRNKEDEVTRRDLILFITQLIDGMQAMSVDGDPPSQIVVPPTVITSSTSGAAQLGAPAASSSKGQGGSKRSEAVMLDYEAAGVAAHEPSLHKARKYANKRARSEETDPSMSRSITSPVPGVNYLEVTQFGSSTEGLSIDRALYNLYKEKADQEFHLSHLRKQNELTLKEIAHYTRMKKGKAYLR</sequence>
<gene>
    <name evidence="2" type="ORF">JR316_010263</name>
</gene>
<protein>
    <submittedName>
        <fullName evidence="2">Uncharacterized protein</fullName>
    </submittedName>
</protein>
<organism evidence="2">
    <name type="scientific">Psilocybe cubensis</name>
    <name type="common">Psychedelic mushroom</name>
    <name type="synonym">Stropharia cubensis</name>
    <dbReference type="NCBI Taxonomy" id="181762"/>
    <lineage>
        <taxon>Eukaryota</taxon>
        <taxon>Fungi</taxon>
        <taxon>Dikarya</taxon>
        <taxon>Basidiomycota</taxon>
        <taxon>Agaricomycotina</taxon>
        <taxon>Agaricomycetes</taxon>
        <taxon>Agaricomycetidae</taxon>
        <taxon>Agaricales</taxon>
        <taxon>Agaricineae</taxon>
        <taxon>Strophariaceae</taxon>
        <taxon>Psilocybe</taxon>
    </lineage>
</organism>
<dbReference type="EMBL" id="JAFIQS010000011">
    <property type="protein sequence ID" value="KAG5164625.1"/>
    <property type="molecule type" value="Genomic_DNA"/>
</dbReference>